<dbReference type="RefSeq" id="WP_402386497.1">
    <property type="nucleotide sequence ID" value="NZ_JBIUYY010000017.1"/>
</dbReference>
<proteinExistence type="predicted"/>
<dbReference type="PROSITE" id="PS50975">
    <property type="entry name" value="ATP_GRASP"/>
    <property type="match status" value="1"/>
</dbReference>
<dbReference type="Gene3D" id="3.30.1490.20">
    <property type="entry name" value="ATP-grasp fold, A domain"/>
    <property type="match status" value="1"/>
</dbReference>
<feature type="domain" description="ATP-grasp" evidence="3">
    <location>
        <begin position="127"/>
        <end position="319"/>
    </location>
</feature>
<dbReference type="GO" id="GO:0016874">
    <property type="term" value="F:ligase activity"/>
    <property type="evidence" value="ECO:0007669"/>
    <property type="project" value="UniProtKB-KW"/>
</dbReference>
<name>A0ABW8EQ57_STRT5</name>
<dbReference type="Pfam" id="PF07478">
    <property type="entry name" value="Dala_Dala_lig_C"/>
    <property type="match status" value="1"/>
</dbReference>
<protein>
    <submittedName>
        <fullName evidence="4">RimK family alpha-L-glutamate ligase</fullName>
    </submittedName>
</protein>
<dbReference type="EMBL" id="JBIUYY010000017">
    <property type="protein sequence ID" value="MFJ2825324.1"/>
    <property type="molecule type" value="Genomic_DNA"/>
</dbReference>
<keyword evidence="2" id="KW-0547">Nucleotide-binding</keyword>
<dbReference type="Gene3D" id="3.30.470.20">
    <property type="entry name" value="ATP-grasp fold, B domain"/>
    <property type="match status" value="1"/>
</dbReference>
<dbReference type="InterPro" id="IPR013815">
    <property type="entry name" value="ATP_grasp_subdomain_1"/>
</dbReference>
<evidence type="ECO:0000256" key="2">
    <source>
        <dbReference type="PROSITE-ProRule" id="PRU00409"/>
    </source>
</evidence>
<dbReference type="InterPro" id="IPR011761">
    <property type="entry name" value="ATP-grasp"/>
</dbReference>
<dbReference type="PANTHER" id="PTHR21621:SF0">
    <property type="entry name" value="BETA-CITRYLGLUTAMATE SYNTHASE B-RELATED"/>
    <property type="match status" value="1"/>
</dbReference>
<dbReference type="SUPFAM" id="SSF56059">
    <property type="entry name" value="Glutathione synthetase ATP-binding domain-like"/>
    <property type="match status" value="1"/>
</dbReference>
<keyword evidence="5" id="KW-1185">Reference proteome</keyword>
<evidence type="ECO:0000259" key="3">
    <source>
        <dbReference type="PROSITE" id="PS50975"/>
    </source>
</evidence>
<dbReference type="PANTHER" id="PTHR21621">
    <property type="entry name" value="RIBOSOMAL PROTEIN S6 MODIFICATION PROTEIN"/>
    <property type="match status" value="1"/>
</dbReference>
<keyword evidence="1 4" id="KW-0436">Ligase</keyword>
<keyword evidence="2" id="KW-0067">ATP-binding</keyword>
<evidence type="ECO:0000256" key="1">
    <source>
        <dbReference type="ARBA" id="ARBA00022598"/>
    </source>
</evidence>
<evidence type="ECO:0000313" key="5">
    <source>
        <dbReference type="Proteomes" id="UP001617351"/>
    </source>
</evidence>
<evidence type="ECO:0000313" key="4">
    <source>
        <dbReference type="EMBL" id="MFJ2825324.1"/>
    </source>
</evidence>
<organism evidence="4 5">
    <name type="scientific">Streptomyces toxytricini</name>
    <name type="common">Actinomyces toxytricini</name>
    <dbReference type="NCBI Taxonomy" id="67369"/>
    <lineage>
        <taxon>Bacteria</taxon>
        <taxon>Bacillati</taxon>
        <taxon>Actinomycetota</taxon>
        <taxon>Actinomycetes</taxon>
        <taxon>Kitasatosporales</taxon>
        <taxon>Streptomycetaceae</taxon>
        <taxon>Streptomyces</taxon>
    </lineage>
</organism>
<reference evidence="4 5" key="1">
    <citation type="submission" date="2024-10" db="EMBL/GenBank/DDBJ databases">
        <title>The Natural Products Discovery Center: Release of the First 8490 Sequenced Strains for Exploring Actinobacteria Biosynthetic Diversity.</title>
        <authorList>
            <person name="Kalkreuter E."/>
            <person name="Kautsar S.A."/>
            <person name="Yang D."/>
            <person name="Bader C.D."/>
            <person name="Teijaro C.N."/>
            <person name="Fluegel L."/>
            <person name="Davis C.M."/>
            <person name="Simpson J.R."/>
            <person name="Lauterbach L."/>
            <person name="Steele A.D."/>
            <person name="Gui C."/>
            <person name="Meng S."/>
            <person name="Li G."/>
            <person name="Viehrig K."/>
            <person name="Ye F."/>
            <person name="Su P."/>
            <person name="Kiefer A.F."/>
            <person name="Nichols A."/>
            <person name="Cepeda A.J."/>
            <person name="Yan W."/>
            <person name="Fan B."/>
            <person name="Jiang Y."/>
            <person name="Adhikari A."/>
            <person name="Zheng C.-J."/>
            <person name="Schuster L."/>
            <person name="Cowan T.M."/>
            <person name="Smanski M.J."/>
            <person name="Chevrette M.G."/>
            <person name="De Carvalho L.P.S."/>
            <person name="Shen B."/>
        </authorList>
    </citation>
    <scope>NUCLEOTIDE SEQUENCE [LARGE SCALE GENOMIC DNA]</scope>
    <source>
        <strain evidence="4 5">NPDC087220</strain>
    </source>
</reference>
<accession>A0ABW8EQ57</accession>
<sequence length="330" mass="36419">MPEQSTVRRLCWIYPERGTAWQRAYEDRAVWDAYRALAKELSLELSLHHPEEVAVDASDPARPRVFLRGEPVTPDDTVFVTMLYALPHQMQDVANQLFLFTVLDRLGFHLPVPPHLGYVVADKAATALHLADGPLPPLPTVRIATGRDAMTGHYDAALAGLQYPLLVKPANWAMGLGISVVANVHDLRGVIALAGGAETALVVQPYVRDPRETRVYVVDGEPRAVVQGWKEGYCGMVNRSVGGRRSWAYTELPERLRGAVEHVARKLHPAPYFTVDFLSDGERDWLSEVELDGAAGFGLDEASDRIAADVVRARFRSYLAGHAAARKAAR</sequence>
<dbReference type="InterPro" id="IPR011095">
    <property type="entry name" value="Dala_Dala_lig_C"/>
</dbReference>
<comment type="caution">
    <text evidence="4">The sequence shown here is derived from an EMBL/GenBank/DDBJ whole genome shotgun (WGS) entry which is preliminary data.</text>
</comment>
<dbReference type="Proteomes" id="UP001617351">
    <property type="component" value="Unassembled WGS sequence"/>
</dbReference>
<gene>
    <name evidence="4" type="ORF">ACIO7M_30040</name>
</gene>